<evidence type="ECO:0000313" key="1">
    <source>
        <dbReference type="EMBL" id="TFK35803.1"/>
    </source>
</evidence>
<keyword evidence="2" id="KW-1185">Reference proteome</keyword>
<reference evidence="1 2" key="1">
    <citation type="journal article" date="2019" name="Nat. Ecol. Evol.">
        <title>Megaphylogeny resolves global patterns of mushroom evolution.</title>
        <authorList>
            <person name="Varga T."/>
            <person name="Krizsan K."/>
            <person name="Foldi C."/>
            <person name="Dima B."/>
            <person name="Sanchez-Garcia M."/>
            <person name="Sanchez-Ramirez S."/>
            <person name="Szollosi G.J."/>
            <person name="Szarkandi J.G."/>
            <person name="Papp V."/>
            <person name="Albert L."/>
            <person name="Andreopoulos W."/>
            <person name="Angelini C."/>
            <person name="Antonin V."/>
            <person name="Barry K.W."/>
            <person name="Bougher N.L."/>
            <person name="Buchanan P."/>
            <person name="Buyck B."/>
            <person name="Bense V."/>
            <person name="Catcheside P."/>
            <person name="Chovatia M."/>
            <person name="Cooper J."/>
            <person name="Damon W."/>
            <person name="Desjardin D."/>
            <person name="Finy P."/>
            <person name="Geml J."/>
            <person name="Haridas S."/>
            <person name="Hughes K."/>
            <person name="Justo A."/>
            <person name="Karasinski D."/>
            <person name="Kautmanova I."/>
            <person name="Kiss B."/>
            <person name="Kocsube S."/>
            <person name="Kotiranta H."/>
            <person name="LaButti K.M."/>
            <person name="Lechner B.E."/>
            <person name="Liimatainen K."/>
            <person name="Lipzen A."/>
            <person name="Lukacs Z."/>
            <person name="Mihaltcheva S."/>
            <person name="Morgado L.N."/>
            <person name="Niskanen T."/>
            <person name="Noordeloos M.E."/>
            <person name="Ohm R.A."/>
            <person name="Ortiz-Santana B."/>
            <person name="Ovrebo C."/>
            <person name="Racz N."/>
            <person name="Riley R."/>
            <person name="Savchenko A."/>
            <person name="Shiryaev A."/>
            <person name="Soop K."/>
            <person name="Spirin V."/>
            <person name="Szebenyi C."/>
            <person name="Tomsovsky M."/>
            <person name="Tulloss R.E."/>
            <person name="Uehling J."/>
            <person name="Grigoriev I.V."/>
            <person name="Vagvolgyi C."/>
            <person name="Papp T."/>
            <person name="Martin F.M."/>
            <person name="Miettinen O."/>
            <person name="Hibbett D.S."/>
            <person name="Nagy L.G."/>
        </authorList>
    </citation>
    <scope>NUCLEOTIDE SEQUENCE [LARGE SCALE GENOMIC DNA]</scope>
    <source>
        <strain evidence="1 2">CBS 166.37</strain>
    </source>
</reference>
<dbReference type="AlphaFoldDB" id="A0A5C3LTT6"/>
<name>A0A5C3LTT6_9AGAR</name>
<protein>
    <recommendedName>
        <fullName evidence="3">F-box domain-containing protein</fullName>
    </recommendedName>
</protein>
<dbReference type="EMBL" id="ML213618">
    <property type="protein sequence ID" value="TFK35803.1"/>
    <property type="molecule type" value="Genomic_DNA"/>
</dbReference>
<dbReference type="Proteomes" id="UP000308652">
    <property type="component" value="Unassembled WGS sequence"/>
</dbReference>
<dbReference type="InterPro" id="IPR032675">
    <property type="entry name" value="LRR_dom_sf"/>
</dbReference>
<evidence type="ECO:0000313" key="2">
    <source>
        <dbReference type="Proteomes" id="UP000308652"/>
    </source>
</evidence>
<evidence type="ECO:0008006" key="3">
    <source>
        <dbReference type="Google" id="ProtNLM"/>
    </source>
</evidence>
<dbReference type="SUPFAM" id="SSF52047">
    <property type="entry name" value="RNI-like"/>
    <property type="match status" value="1"/>
</dbReference>
<organism evidence="1 2">
    <name type="scientific">Crucibulum laeve</name>
    <dbReference type="NCBI Taxonomy" id="68775"/>
    <lineage>
        <taxon>Eukaryota</taxon>
        <taxon>Fungi</taxon>
        <taxon>Dikarya</taxon>
        <taxon>Basidiomycota</taxon>
        <taxon>Agaricomycotina</taxon>
        <taxon>Agaricomycetes</taxon>
        <taxon>Agaricomycetidae</taxon>
        <taxon>Agaricales</taxon>
        <taxon>Agaricineae</taxon>
        <taxon>Nidulariaceae</taxon>
        <taxon>Crucibulum</taxon>
    </lineage>
</organism>
<sequence length="491" mass="56562">MIVSLPAELWLHIATFTTEDDLPTLTRINKLFHEFAMNERYRQVDLTNPNPHVFWNTVQMLQSSSVANRVRVLNVHPRALWAGLNPPPLRQPKLTRRQVLIEKYRKFITRMRTKELTSNIKSPYPKEIYPLFMDSLVNLNRILECRIVWGHGMHLPHIPQRTLSWSTPLLDIFTSTNIGDTLKTLSIDAPVLRFKDVTVNTNPPFTHLNELQLTFHPPNDVYTMFNILPPFIKGVSSTLTILSITTRVHISVSSLLLTLGRFPQLKKLSLRLSEDFKRTSNTSGIRRFLQNNRTIEDLSLLYDYCCNMHRRHREYTIIGNDHAHVCSDDIELPHLHSLEYNPRLLQMSQTNFLNDLCCVNKNLTSLTLVDCNLMYKEVQTLLRGFGRLKTLSLVVHTLSPGLIALVASNCPLLVRLTITAQIVNSRRNAVRDDGDGFITGMMNRKGLPIYIKWQLEHITILRWIYGVGKRPISSYMKAVGEVAPMIRDKTD</sequence>
<dbReference type="Gene3D" id="3.80.10.10">
    <property type="entry name" value="Ribonuclease Inhibitor"/>
    <property type="match status" value="1"/>
</dbReference>
<proteinExistence type="predicted"/>
<dbReference type="OrthoDB" id="2915292at2759"/>
<accession>A0A5C3LTT6</accession>
<gene>
    <name evidence="1" type="ORF">BDQ12DRAFT_687579</name>
</gene>